<evidence type="ECO:0000256" key="5">
    <source>
        <dbReference type="ARBA" id="ARBA00023204"/>
    </source>
</evidence>
<name>A0A518RG41_9SPHN</name>
<feature type="domain" description="UvrC family homology region profile" evidence="10">
    <location>
        <begin position="283"/>
        <end position="511"/>
    </location>
</feature>
<proteinExistence type="inferred from homology"/>
<dbReference type="InterPro" id="IPR036876">
    <property type="entry name" value="UVR_dom_sf"/>
</dbReference>
<dbReference type="InterPro" id="IPR001162">
    <property type="entry name" value="UvrC_RNase_H_dom"/>
</dbReference>
<dbReference type="InterPro" id="IPR001943">
    <property type="entry name" value="UVR_dom"/>
</dbReference>
<evidence type="ECO:0000259" key="10">
    <source>
        <dbReference type="PROSITE" id="PS50165"/>
    </source>
</evidence>
<feature type="domain" description="UVR" evidence="8">
    <location>
        <begin position="232"/>
        <end position="267"/>
    </location>
</feature>
<organism evidence="11 12">
    <name type="scientific">Sphingomonas suaedae</name>
    <dbReference type="NCBI Taxonomy" id="2599297"/>
    <lineage>
        <taxon>Bacteria</taxon>
        <taxon>Pseudomonadati</taxon>
        <taxon>Pseudomonadota</taxon>
        <taxon>Alphaproteobacteria</taxon>
        <taxon>Sphingomonadales</taxon>
        <taxon>Sphingomonadaceae</taxon>
        <taxon>Sphingomonas</taxon>
    </lineage>
</organism>
<dbReference type="HAMAP" id="MF_00203">
    <property type="entry name" value="UvrC"/>
    <property type="match status" value="1"/>
</dbReference>
<keyword evidence="12" id="KW-1185">Reference proteome</keyword>
<comment type="function">
    <text evidence="7">The UvrABC repair system catalyzes the recognition and processing of DNA lesions. UvrC both incises the 5' and 3' sides of the lesion. The N-terminal half is responsible for the 3' incision and the C-terminal half is responsible for the 5' incision.</text>
</comment>
<dbReference type="SUPFAM" id="SSF47781">
    <property type="entry name" value="RuvA domain 2-like"/>
    <property type="match status" value="1"/>
</dbReference>
<dbReference type="GO" id="GO:0009380">
    <property type="term" value="C:excinuclease repair complex"/>
    <property type="evidence" value="ECO:0007669"/>
    <property type="project" value="InterPro"/>
</dbReference>
<dbReference type="Gene3D" id="4.10.860.10">
    <property type="entry name" value="UVR domain"/>
    <property type="match status" value="1"/>
</dbReference>
<dbReference type="SUPFAM" id="SSF82771">
    <property type="entry name" value="GIY-YIG endonuclease"/>
    <property type="match status" value="1"/>
</dbReference>
<sequence length="639" mass="71031">MTADPNSPSRFNEETATYAVRGSETPDLDAGVAAIRNVLATLPARPGVYRMQDARGDVLYVGKARALRNRVANYTQPAKLSNRLRRMIAQTRSMTVVTTNNEAEALLLEAQLIKRFRPAYNVLLRDDKSFPYILLRGDHDFPRVQLHRGARRAKGDYFGPFAGAGQVRKTLNALQKLFLLRSCTDGFFNSRDRPCLLYQIRRCSAPCVDRIDKAGYEELVSDARDFLMGKSTRVQAKLGEQMEAAAANLDFELAAVLRDRLKALTFIQGSQAINAEGVGDADIFALAGKQGSIGIQAFFIRGGQNWGHRAFFPAHTAEVPEEEVFAQFLMQFYEEVPPPKAVLIDRDLPEAELLSQALAERAGFKVELSRPQRGARRKLMEQAQRNAVEALDRRMAESTTQAKILRDLADFFGLAEPPDRIEVYDNSHIQGSNAVGAMIVAGPEGFRKGQYRKFNIKSAATDDDLAMMREIFTRRFARAQEEDPDRDKGIWPDLVLIDGGRGQLNAARAVLEELGIEDVCMVGVAKGPHHGREGREVFHLLDGSERMLPVNSPLLFHIQKLRDEVHRFVIGAHRQKRAKAIGASPLDDVPGIGPARKKALLMHFGTARAVRGASLEDLQKAPGVSAAVAQQVYDFYHSR</sequence>
<evidence type="ECO:0000259" key="9">
    <source>
        <dbReference type="PROSITE" id="PS50164"/>
    </source>
</evidence>
<dbReference type="Pfam" id="PF01541">
    <property type="entry name" value="GIY-YIG"/>
    <property type="match status" value="1"/>
</dbReference>
<dbReference type="Gene3D" id="3.30.420.340">
    <property type="entry name" value="UvrC, RNAse H endonuclease domain"/>
    <property type="match status" value="1"/>
</dbReference>
<dbReference type="PANTHER" id="PTHR30562">
    <property type="entry name" value="UVRC/OXIDOREDUCTASE"/>
    <property type="match status" value="1"/>
</dbReference>
<dbReference type="GO" id="GO:0003677">
    <property type="term" value="F:DNA binding"/>
    <property type="evidence" value="ECO:0007669"/>
    <property type="project" value="UniProtKB-UniRule"/>
</dbReference>
<comment type="subunit">
    <text evidence="7">Interacts with UvrB in an incision complex.</text>
</comment>
<dbReference type="InterPro" id="IPR035901">
    <property type="entry name" value="GIY-YIG_endonuc_sf"/>
</dbReference>
<feature type="domain" description="GIY-YIG" evidence="9">
    <location>
        <begin position="44"/>
        <end position="122"/>
    </location>
</feature>
<evidence type="ECO:0000256" key="4">
    <source>
        <dbReference type="ARBA" id="ARBA00022881"/>
    </source>
</evidence>
<dbReference type="PROSITE" id="PS50164">
    <property type="entry name" value="GIY_YIG"/>
    <property type="match status" value="1"/>
</dbReference>
<evidence type="ECO:0000256" key="6">
    <source>
        <dbReference type="ARBA" id="ARBA00023236"/>
    </source>
</evidence>
<dbReference type="Proteomes" id="UP000318055">
    <property type="component" value="Chromosome"/>
</dbReference>
<evidence type="ECO:0000256" key="3">
    <source>
        <dbReference type="ARBA" id="ARBA00022769"/>
    </source>
</evidence>
<dbReference type="OrthoDB" id="9804933at2"/>
<evidence type="ECO:0000259" key="8">
    <source>
        <dbReference type="PROSITE" id="PS50151"/>
    </source>
</evidence>
<dbReference type="CDD" id="cd10434">
    <property type="entry name" value="GIY-YIG_UvrC_Cho"/>
    <property type="match status" value="1"/>
</dbReference>
<evidence type="ECO:0000313" key="12">
    <source>
        <dbReference type="Proteomes" id="UP000318055"/>
    </source>
</evidence>
<accession>A0A518RG41</accession>
<dbReference type="SMART" id="SM00278">
    <property type="entry name" value="HhH1"/>
    <property type="match status" value="2"/>
</dbReference>
<dbReference type="Gene3D" id="3.40.1440.10">
    <property type="entry name" value="GIY-YIG endonuclease"/>
    <property type="match status" value="1"/>
</dbReference>
<comment type="similarity">
    <text evidence="7">Belongs to the UvrC family.</text>
</comment>
<protein>
    <recommendedName>
        <fullName evidence="7">UvrABC system protein C</fullName>
        <shortName evidence="7">Protein UvrC</shortName>
    </recommendedName>
    <alternativeName>
        <fullName evidence="7">Excinuclease ABC subunit C</fullName>
    </alternativeName>
</protein>
<dbReference type="Gene3D" id="1.10.150.20">
    <property type="entry name" value="5' to 3' exonuclease, C-terminal subdomain"/>
    <property type="match status" value="1"/>
</dbReference>
<keyword evidence="3 7" id="KW-0228">DNA excision</keyword>
<dbReference type="InterPro" id="IPR000305">
    <property type="entry name" value="GIY-YIG_endonuc"/>
</dbReference>
<reference evidence="11 12" key="1">
    <citation type="submission" date="2019-07" db="EMBL/GenBank/DDBJ databases">
        <title>Sphingomonas alkalisoli sp. nov., isolated from rhizosphere soil of Suaedae salsa.</title>
        <authorList>
            <person name="Zhang H."/>
            <person name="Xu L."/>
            <person name="Zhang J.-X."/>
            <person name="Sun J.-Q."/>
        </authorList>
    </citation>
    <scope>NUCLEOTIDE SEQUENCE [LARGE SCALE GENOMIC DNA]</scope>
    <source>
        <strain evidence="11 12">XS-10</strain>
    </source>
</reference>
<keyword evidence="5 7" id="KW-0234">DNA repair</keyword>
<dbReference type="PANTHER" id="PTHR30562:SF1">
    <property type="entry name" value="UVRABC SYSTEM PROTEIN C"/>
    <property type="match status" value="1"/>
</dbReference>
<dbReference type="Pfam" id="PF22920">
    <property type="entry name" value="UvrC_RNaseH"/>
    <property type="match status" value="1"/>
</dbReference>
<dbReference type="Pfam" id="PF14520">
    <property type="entry name" value="HHH_5"/>
    <property type="match status" value="1"/>
</dbReference>
<evidence type="ECO:0000313" key="11">
    <source>
        <dbReference type="EMBL" id="QDX26364.1"/>
    </source>
</evidence>
<keyword evidence="1 7" id="KW-0963">Cytoplasm</keyword>
<dbReference type="AlphaFoldDB" id="A0A518RG41"/>
<dbReference type="RefSeq" id="WP_145846938.1">
    <property type="nucleotide sequence ID" value="NZ_CP042239.1"/>
</dbReference>
<dbReference type="InterPro" id="IPR038476">
    <property type="entry name" value="UvrC_RNase_H_dom_sf"/>
</dbReference>
<dbReference type="SUPFAM" id="SSF46600">
    <property type="entry name" value="C-terminal UvrC-binding domain of UvrB"/>
    <property type="match status" value="1"/>
</dbReference>
<evidence type="ECO:0000256" key="7">
    <source>
        <dbReference type="HAMAP-Rule" id="MF_00203"/>
    </source>
</evidence>
<dbReference type="InterPro" id="IPR010994">
    <property type="entry name" value="RuvA_2-like"/>
</dbReference>
<keyword evidence="2 7" id="KW-0227">DNA damage</keyword>
<dbReference type="InterPro" id="IPR047296">
    <property type="entry name" value="GIY-YIG_UvrC_Cho"/>
</dbReference>
<dbReference type="EMBL" id="CP042239">
    <property type="protein sequence ID" value="QDX26364.1"/>
    <property type="molecule type" value="Genomic_DNA"/>
</dbReference>
<evidence type="ECO:0000256" key="2">
    <source>
        <dbReference type="ARBA" id="ARBA00022763"/>
    </source>
</evidence>
<keyword evidence="4 7" id="KW-0267">Excision nuclease</keyword>
<dbReference type="Pfam" id="PF08459">
    <property type="entry name" value="UvrC_RNaseH_dom"/>
    <property type="match status" value="1"/>
</dbReference>
<dbReference type="PROSITE" id="PS50165">
    <property type="entry name" value="UVRC"/>
    <property type="match status" value="1"/>
</dbReference>
<evidence type="ECO:0000256" key="1">
    <source>
        <dbReference type="ARBA" id="ARBA00022490"/>
    </source>
</evidence>
<dbReference type="PROSITE" id="PS50151">
    <property type="entry name" value="UVR"/>
    <property type="match status" value="1"/>
</dbReference>
<dbReference type="Pfam" id="PF02151">
    <property type="entry name" value="UVR"/>
    <property type="match status" value="1"/>
</dbReference>
<dbReference type="NCBIfam" id="TIGR00194">
    <property type="entry name" value="uvrC"/>
    <property type="match status" value="1"/>
</dbReference>
<keyword evidence="6 7" id="KW-0742">SOS response</keyword>
<dbReference type="FunFam" id="3.40.1440.10:FF:000001">
    <property type="entry name" value="UvrABC system protein C"/>
    <property type="match status" value="1"/>
</dbReference>
<dbReference type="InterPro" id="IPR050066">
    <property type="entry name" value="UvrABC_protein_C"/>
</dbReference>
<dbReference type="InterPro" id="IPR004791">
    <property type="entry name" value="UvrC"/>
</dbReference>
<dbReference type="GO" id="GO:0005737">
    <property type="term" value="C:cytoplasm"/>
    <property type="evidence" value="ECO:0007669"/>
    <property type="project" value="UniProtKB-SubCell"/>
</dbReference>
<dbReference type="GO" id="GO:0006289">
    <property type="term" value="P:nucleotide-excision repair"/>
    <property type="evidence" value="ECO:0007669"/>
    <property type="project" value="UniProtKB-UniRule"/>
</dbReference>
<dbReference type="GO" id="GO:0009381">
    <property type="term" value="F:excinuclease ABC activity"/>
    <property type="evidence" value="ECO:0007669"/>
    <property type="project" value="UniProtKB-UniRule"/>
</dbReference>
<comment type="subcellular location">
    <subcellularLocation>
        <location evidence="7">Cytoplasm</location>
    </subcellularLocation>
</comment>
<dbReference type="InterPro" id="IPR003583">
    <property type="entry name" value="Hlx-hairpin-Hlx_DNA-bd_motif"/>
</dbReference>
<dbReference type="NCBIfam" id="NF001824">
    <property type="entry name" value="PRK00558.1-5"/>
    <property type="match status" value="1"/>
</dbReference>
<dbReference type="KEGG" id="ssua:FPZ54_10240"/>
<gene>
    <name evidence="7 11" type="primary">uvrC</name>
    <name evidence="11" type="ORF">FPZ54_10240</name>
</gene>
<dbReference type="SMART" id="SM00465">
    <property type="entry name" value="GIYc"/>
    <property type="match status" value="1"/>
</dbReference>
<dbReference type="GO" id="GO:0009432">
    <property type="term" value="P:SOS response"/>
    <property type="evidence" value="ECO:0007669"/>
    <property type="project" value="UniProtKB-UniRule"/>
</dbReference>